<comment type="similarity">
    <text evidence="2">Belongs to the EspG family.</text>
</comment>
<dbReference type="EMBL" id="VJWX01000804">
    <property type="protein sequence ID" value="TVT15290.1"/>
    <property type="molecule type" value="Genomic_DNA"/>
</dbReference>
<evidence type="ECO:0000313" key="5">
    <source>
        <dbReference type="EMBL" id="TVT15290.1"/>
    </source>
</evidence>
<keyword evidence="3" id="KW-0963">Cytoplasm</keyword>
<comment type="subcellular location">
    <subcellularLocation>
        <location evidence="1">Cytoplasm</location>
    </subcellularLocation>
</comment>
<evidence type="ECO:0000256" key="4">
    <source>
        <dbReference type="ARBA" id="ARBA00023186"/>
    </source>
</evidence>
<accession>A0A557ZTH2</accession>
<protein>
    <submittedName>
        <fullName evidence="5">ESX secretion-associated protein EspG</fullName>
    </submittedName>
</protein>
<organism evidence="5 6">
    <name type="scientific">Amycolatopsis rhizosphaerae</name>
    <dbReference type="NCBI Taxonomy" id="2053003"/>
    <lineage>
        <taxon>Bacteria</taxon>
        <taxon>Bacillati</taxon>
        <taxon>Actinomycetota</taxon>
        <taxon>Actinomycetes</taxon>
        <taxon>Pseudonocardiales</taxon>
        <taxon>Pseudonocardiaceae</taxon>
        <taxon>Amycolatopsis</taxon>
    </lineage>
</organism>
<keyword evidence="4" id="KW-0143">Chaperone</keyword>
<dbReference type="AlphaFoldDB" id="A0A557ZTH2"/>
<evidence type="ECO:0000256" key="2">
    <source>
        <dbReference type="ARBA" id="ARBA00006411"/>
    </source>
</evidence>
<dbReference type="InterPro" id="IPR025734">
    <property type="entry name" value="EspG"/>
</dbReference>
<name>A0A557ZTH2_9PSEU</name>
<evidence type="ECO:0000256" key="1">
    <source>
        <dbReference type="ARBA" id="ARBA00004496"/>
    </source>
</evidence>
<evidence type="ECO:0000313" key="6">
    <source>
        <dbReference type="Proteomes" id="UP000320011"/>
    </source>
</evidence>
<gene>
    <name evidence="5" type="ORF">FNH05_37015</name>
</gene>
<reference evidence="5 6" key="1">
    <citation type="submission" date="2019-07" db="EMBL/GenBank/DDBJ databases">
        <authorList>
            <person name="Duangmal K."/>
            <person name="Teo W.F.A."/>
        </authorList>
    </citation>
    <scope>NUCLEOTIDE SEQUENCE [LARGE SCALE GENOMIC DNA]</scope>
    <source>
        <strain evidence="5 6">TBRC 6029</strain>
    </source>
</reference>
<keyword evidence="6" id="KW-1185">Reference proteome</keyword>
<dbReference type="Pfam" id="PF14011">
    <property type="entry name" value="ESX-1_EspG"/>
    <property type="match status" value="1"/>
</dbReference>
<dbReference type="OrthoDB" id="5175124at2"/>
<reference evidence="5 6" key="2">
    <citation type="submission" date="2019-08" db="EMBL/GenBank/DDBJ databases">
        <title>Amycolatopsis acidicola sp. nov., isolated from peat swamp forest soil.</title>
        <authorList>
            <person name="Srisuk N."/>
        </authorList>
    </citation>
    <scope>NUCLEOTIDE SEQUENCE [LARGE SCALE GENOMIC DNA]</scope>
    <source>
        <strain evidence="5 6">TBRC 6029</strain>
    </source>
</reference>
<evidence type="ECO:0000256" key="3">
    <source>
        <dbReference type="ARBA" id="ARBA00022490"/>
    </source>
</evidence>
<comment type="caution">
    <text evidence="5">The sequence shown here is derived from an EMBL/GenBank/DDBJ whole genome shotgun (WGS) entry which is preliminary data.</text>
</comment>
<sequence length="256" mass="27476">MAWRVSTLDGMVLSHLEFDLLWEELELGDHPYPLEVRSHGFTMDERDELGEQAFATLTQAGLIDGDALDPGLEERLGLLVRPRLSVDALLIGEVPLRVLAAAGTREAVLAVLDHAELALRPFPPDQLIGTVAEVVGDLPAGPGGAVRLPRQVFSDAMKAFAERGHSGFEWTLSQAGVSGRATRALSTLADSPRTCSGQLAANGPRGRSPVLTLLDTEAGRYGLSVDARAGTQWVTVTPADTNWLVDRLAEAVDRVR</sequence>
<proteinExistence type="inferred from homology"/>
<dbReference type="Proteomes" id="UP000320011">
    <property type="component" value="Unassembled WGS sequence"/>
</dbReference>
<dbReference type="RefSeq" id="WP_144593478.1">
    <property type="nucleotide sequence ID" value="NZ_VJWX01000804.1"/>
</dbReference>